<dbReference type="InterPro" id="IPR006073">
    <property type="entry name" value="GTP-bd"/>
</dbReference>
<dbReference type="OrthoDB" id="8954335at2759"/>
<evidence type="ECO:0000313" key="6">
    <source>
        <dbReference type="EMBL" id="KAB7506783.1"/>
    </source>
</evidence>
<dbReference type="GO" id="GO:0005525">
    <property type="term" value="F:GTP binding"/>
    <property type="evidence" value="ECO:0007669"/>
    <property type="project" value="InterPro"/>
</dbReference>
<dbReference type="InterPro" id="IPR030388">
    <property type="entry name" value="G_ERA_dom"/>
</dbReference>
<evidence type="ECO:0000256" key="3">
    <source>
        <dbReference type="ARBA" id="ARBA00030975"/>
    </source>
</evidence>
<protein>
    <recommendedName>
        <fullName evidence="2">GTPase Era, mitochondrial</fullName>
    </recommendedName>
    <alternativeName>
        <fullName evidence="3">ERA-like protein 1</fullName>
    </alternativeName>
</protein>
<dbReference type="PRINTS" id="PR00326">
    <property type="entry name" value="GTP1OBG"/>
</dbReference>
<evidence type="ECO:0000256" key="4">
    <source>
        <dbReference type="SAM" id="MobiDB-lite"/>
    </source>
</evidence>
<proteinExistence type="inferred from homology"/>
<feature type="domain" description="G" evidence="5">
    <location>
        <begin position="72"/>
        <end position="194"/>
    </location>
</feature>
<keyword evidence="7" id="KW-1185">Reference proteome</keyword>
<dbReference type="InterPro" id="IPR027417">
    <property type="entry name" value="P-loop_NTPase"/>
</dbReference>
<dbReference type="Proteomes" id="UP000326759">
    <property type="component" value="Unassembled WGS sequence"/>
</dbReference>
<dbReference type="Pfam" id="PF01926">
    <property type="entry name" value="MMR_HSR1"/>
    <property type="match status" value="1"/>
</dbReference>
<dbReference type="NCBIfam" id="TIGR00231">
    <property type="entry name" value="small_GTP"/>
    <property type="match status" value="1"/>
</dbReference>
<dbReference type="InterPro" id="IPR005662">
    <property type="entry name" value="GTPase_Era-like"/>
</dbReference>
<evidence type="ECO:0000256" key="1">
    <source>
        <dbReference type="ARBA" id="ARBA00007921"/>
    </source>
</evidence>
<reference evidence="6 7" key="1">
    <citation type="journal article" date="2019" name="PLoS Biol.">
        <title>Sex chromosomes control vertical transmission of feminizing Wolbachia symbionts in an isopod.</title>
        <authorList>
            <person name="Becking T."/>
            <person name="Chebbi M.A."/>
            <person name="Giraud I."/>
            <person name="Moumen B."/>
            <person name="Laverre T."/>
            <person name="Caubet Y."/>
            <person name="Peccoud J."/>
            <person name="Gilbert C."/>
            <person name="Cordaux R."/>
        </authorList>
    </citation>
    <scope>NUCLEOTIDE SEQUENCE [LARGE SCALE GENOMIC DNA]</scope>
    <source>
        <strain evidence="6">ANa2</strain>
        <tissue evidence="6">Whole body excluding digestive tract and cuticle</tissue>
    </source>
</reference>
<dbReference type="GO" id="GO:0005759">
    <property type="term" value="C:mitochondrial matrix"/>
    <property type="evidence" value="ECO:0007669"/>
    <property type="project" value="TreeGrafter"/>
</dbReference>
<dbReference type="InterPro" id="IPR005225">
    <property type="entry name" value="Small_GTP-bd"/>
</dbReference>
<dbReference type="GO" id="GO:0019843">
    <property type="term" value="F:rRNA binding"/>
    <property type="evidence" value="ECO:0007669"/>
    <property type="project" value="TreeGrafter"/>
</dbReference>
<evidence type="ECO:0000256" key="2">
    <source>
        <dbReference type="ARBA" id="ARBA00019149"/>
    </source>
</evidence>
<comment type="similarity">
    <text evidence="1">Belongs to the TRAFAC class TrmE-Era-EngA-EngB-Septin-like GTPase superfamily. Era GTPase family.</text>
</comment>
<feature type="region of interest" description="Disordered" evidence="4">
    <location>
        <begin position="246"/>
        <end position="289"/>
    </location>
</feature>
<evidence type="ECO:0000313" key="7">
    <source>
        <dbReference type="Proteomes" id="UP000326759"/>
    </source>
</evidence>
<dbReference type="PANTHER" id="PTHR42698">
    <property type="entry name" value="GTPASE ERA"/>
    <property type="match status" value="1"/>
</dbReference>
<dbReference type="CDD" id="cd04163">
    <property type="entry name" value="Era"/>
    <property type="match status" value="1"/>
</dbReference>
<dbReference type="GO" id="GO:0043024">
    <property type="term" value="F:ribosomal small subunit binding"/>
    <property type="evidence" value="ECO:0007669"/>
    <property type="project" value="TreeGrafter"/>
</dbReference>
<feature type="compositionally biased region" description="Low complexity" evidence="4">
    <location>
        <begin position="246"/>
        <end position="255"/>
    </location>
</feature>
<dbReference type="FunFam" id="3.40.50.300:FF:002220">
    <property type="entry name" value="GTPase Era, mitochondrial"/>
    <property type="match status" value="1"/>
</dbReference>
<organism evidence="6 7">
    <name type="scientific">Armadillidium nasatum</name>
    <dbReference type="NCBI Taxonomy" id="96803"/>
    <lineage>
        <taxon>Eukaryota</taxon>
        <taxon>Metazoa</taxon>
        <taxon>Ecdysozoa</taxon>
        <taxon>Arthropoda</taxon>
        <taxon>Crustacea</taxon>
        <taxon>Multicrustacea</taxon>
        <taxon>Malacostraca</taxon>
        <taxon>Eumalacostraca</taxon>
        <taxon>Peracarida</taxon>
        <taxon>Isopoda</taxon>
        <taxon>Oniscidea</taxon>
        <taxon>Crinocheta</taxon>
        <taxon>Armadillidiidae</taxon>
        <taxon>Armadillidium</taxon>
    </lineage>
</organism>
<dbReference type="GO" id="GO:0000028">
    <property type="term" value="P:ribosomal small subunit assembly"/>
    <property type="evidence" value="ECO:0007669"/>
    <property type="project" value="TreeGrafter"/>
</dbReference>
<evidence type="ECO:0000259" key="5">
    <source>
        <dbReference type="Pfam" id="PF01926"/>
    </source>
</evidence>
<dbReference type="AlphaFoldDB" id="A0A5N5TKT4"/>
<accession>A0A5N5TKT4</accession>
<comment type="caution">
    <text evidence="6">The sequence shown here is derived from an EMBL/GenBank/DDBJ whole genome shotgun (WGS) entry which is preliminary data.</text>
</comment>
<dbReference type="PANTHER" id="PTHR42698:SF1">
    <property type="entry name" value="GTPASE ERA, MITOCHONDRIAL"/>
    <property type="match status" value="1"/>
</dbReference>
<sequence>MFISQRGLHTINQNVFAYGKHFKNINITFNKRAFVSSTYSGSFDQMVPKTSEEAQELFNKAPQSHPDSKLLKVAVIGVPNSGKSTLINQLIGWKICSVSQKVHTTQCSARAVFSQGLTQLVFVDTPGIVTPEEIKKHDLKTSLIIDPEKSLEQSDLIVVMHDVSNSYAHKALHPRVLRILFLYPTIPSVLALNKVDTIKKKNVLLEITNNLTDGIVGDTKIKVTSEAEITDEELADTLIHSEISKNTSKSSINTNAPPESRNQDKDAKTSLIDFGEESSRELSLDDVMSGKIKPTEKEVQELIKGKERVA</sequence>
<dbReference type="Gene3D" id="3.40.50.300">
    <property type="entry name" value="P-loop containing nucleotide triphosphate hydrolases"/>
    <property type="match status" value="1"/>
</dbReference>
<dbReference type="SUPFAM" id="SSF52540">
    <property type="entry name" value="P-loop containing nucleoside triphosphate hydrolases"/>
    <property type="match status" value="1"/>
</dbReference>
<dbReference type="EMBL" id="SEYY01000660">
    <property type="protein sequence ID" value="KAB7506783.1"/>
    <property type="molecule type" value="Genomic_DNA"/>
</dbReference>
<name>A0A5N5TKT4_9CRUS</name>
<gene>
    <name evidence="6" type="primary">ERAL1</name>
    <name evidence="6" type="ORF">Anas_00178</name>
</gene>